<protein>
    <recommendedName>
        <fullName evidence="1">RGS domain-containing protein</fullName>
    </recommendedName>
</protein>
<evidence type="ECO:0000313" key="3">
    <source>
        <dbReference type="Proteomes" id="UP000019149"/>
    </source>
</evidence>
<comment type="caution">
    <text evidence="2">The sequence shown here is derived from an EMBL/GenBank/DDBJ whole genome shotgun (WGS) entry which is preliminary data.</text>
</comment>
<evidence type="ECO:0000259" key="1">
    <source>
        <dbReference type="PROSITE" id="PS50132"/>
    </source>
</evidence>
<dbReference type="Proteomes" id="UP000019149">
    <property type="component" value="Unassembled WGS sequence"/>
</dbReference>
<dbReference type="GeneID" id="36337871"/>
<name>W6UX22_ECHGR</name>
<dbReference type="RefSeq" id="XP_024354258.1">
    <property type="nucleotide sequence ID" value="XM_024491405.1"/>
</dbReference>
<organism evidence="2 3">
    <name type="scientific">Echinococcus granulosus</name>
    <name type="common">Hydatid tapeworm</name>
    <dbReference type="NCBI Taxonomy" id="6210"/>
    <lineage>
        <taxon>Eukaryota</taxon>
        <taxon>Metazoa</taxon>
        <taxon>Spiralia</taxon>
        <taxon>Lophotrochozoa</taxon>
        <taxon>Platyhelminthes</taxon>
        <taxon>Cestoda</taxon>
        <taxon>Eucestoda</taxon>
        <taxon>Cyclophyllidea</taxon>
        <taxon>Taeniidae</taxon>
        <taxon>Echinococcus</taxon>
        <taxon>Echinococcus granulosus group</taxon>
    </lineage>
</organism>
<evidence type="ECO:0000313" key="2">
    <source>
        <dbReference type="EMBL" id="EUB63062.1"/>
    </source>
</evidence>
<dbReference type="CTD" id="36337871"/>
<dbReference type="KEGG" id="egl:EGR_02156"/>
<gene>
    <name evidence="2" type="ORF">EGR_02156</name>
</gene>
<dbReference type="PROSITE" id="PS50132">
    <property type="entry name" value="RGS"/>
    <property type="match status" value="1"/>
</dbReference>
<proteinExistence type="predicted"/>
<dbReference type="EMBL" id="APAU02000009">
    <property type="protein sequence ID" value="EUB63062.1"/>
    <property type="molecule type" value="Genomic_DNA"/>
</dbReference>
<reference evidence="2 3" key="1">
    <citation type="journal article" date="2013" name="Nat. Genet.">
        <title>The genome of the hydatid tapeworm Echinococcus granulosus.</title>
        <authorList>
            <person name="Zheng H."/>
            <person name="Zhang W."/>
            <person name="Zhang L."/>
            <person name="Zhang Z."/>
            <person name="Li J."/>
            <person name="Lu G."/>
            <person name="Zhu Y."/>
            <person name="Wang Y."/>
            <person name="Huang Y."/>
            <person name="Liu J."/>
            <person name="Kang H."/>
            <person name="Chen J."/>
            <person name="Wang L."/>
            <person name="Chen A."/>
            <person name="Yu S."/>
            <person name="Gao Z."/>
            <person name="Jin L."/>
            <person name="Gu W."/>
            <person name="Wang Z."/>
            <person name="Zhao L."/>
            <person name="Shi B."/>
            <person name="Wen H."/>
            <person name="Lin R."/>
            <person name="Jones M.K."/>
            <person name="Brejova B."/>
            <person name="Vinar T."/>
            <person name="Zhao G."/>
            <person name="McManus D.P."/>
            <person name="Chen Z."/>
            <person name="Zhou Y."/>
            <person name="Wang S."/>
        </authorList>
    </citation>
    <scope>NUCLEOTIDE SEQUENCE [LARGE SCALE GENOMIC DNA]</scope>
</reference>
<dbReference type="InterPro" id="IPR016137">
    <property type="entry name" value="RGS"/>
</dbReference>
<keyword evidence="3" id="KW-1185">Reference proteome</keyword>
<dbReference type="AlphaFoldDB" id="W6UX22"/>
<accession>W6UX22</accession>
<dbReference type="OrthoDB" id="10599782at2759"/>
<feature type="domain" description="RGS" evidence="1">
    <location>
        <begin position="129"/>
        <end position="153"/>
    </location>
</feature>
<sequence>MWVLILENGLEYAHFCCGTSRPLWWVNKVASLFPGAYCGRKGMSGRTTLPRRDLQDNDRRHALVNSTQVPSGSTPPTGLSEKSISSSSASLPFELFLEEVKAQAFFCDFSSENLSWLAIEAFKKKINPKEIFALMKMDSFPRFLRLYFYEVFLQQYPESW</sequence>